<proteinExistence type="predicted"/>
<evidence type="ECO:0000313" key="3">
    <source>
        <dbReference type="EMBL" id="SHG61945.1"/>
    </source>
</evidence>
<keyword evidence="1" id="KW-0809">Transit peptide</keyword>
<organism evidence="3 4">
    <name type="scientific">Ornithinibacillus halophilus</name>
    <dbReference type="NCBI Taxonomy" id="930117"/>
    <lineage>
        <taxon>Bacteria</taxon>
        <taxon>Bacillati</taxon>
        <taxon>Bacillota</taxon>
        <taxon>Bacilli</taxon>
        <taxon>Bacillales</taxon>
        <taxon>Bacillaceae</taxon>
        <taxon>Ornithinibacillus</taxon>
    </lineage>
</organism>
<feature type="domain" description="Staygreen protein" evidence="2">
    <location>
        <begin position="3"/>
        <end position="149"/>
    </location>
</feature>
<accession>A0A1M5LAI0</accession>
<evidence type="ECO:0000313" key="4">
    <source>
        <dbReference type="Proteomes" id="UP000183988"/>
    </source>
</evidence>
<dbReference type="Proteomes" id="UP000183988">
    <property type="component" value="Unassembled WGS sequence"/>
</dbReference>
<gene>
    <name evidence="3" type="ORF">SAMN05216225_104528</name>
</gene>
<dbReference type="AlphaFoldDB" id="A0A1M5LAI0"/>
<dbReference type="EMBL" id="FQVW01000045">
    <property type="protein sequence ID" value="SHG61945.1"/>
    <property type="molecule type" value="Genomic_DNA"/>
</dbReference>
<keyword evidence="4" id="KW-1185">Reference proteome</keyword>
<dbReference type="InterPro" id="IPR024438">
    <property type="entry name" value="Staygreen"/>
</dbReference>
<reference evidence="3 4" key="1">
    <citation type="submission" date="2016-11" db="EMBL/GenBank/DDBJ databases">
        <authorList>
            <person name="Jaros S."/>
            <person name="Januszkiewicz K."/>
            <person name="Wedrychowicz H."/>
        </authorList>
    </citation>
    <scope>NUCLEOTIDE SEQUENCE [LARGE SCALE GENOMIC DNA]</scope>
    <source>
        <strain evidence="3 4">IBRC-M 10683</strain>
    </source>
</reference>
<dbReference type="RefSeq" id="WP_072891597.1">
    <property type="nucleotide sequence ID" value="NZ_FQVW01000045.1"/>
</dbReference>
<name>A0A1M5LAI0_9BACI</name>
<dbReference type="PANTHER" id="PTHR31750">
    <property type="entry name" value="PROTEIN STAY-GREEN 1, CHLOROPLASTIC-RELATED"/>
    <property type="match status" value="1"/>
</dbReference>
<dbReference type="Pfam" id="PF12638">
    <property type="entry name" value="Staygreen"/>
    <property type="match status" value="1"/>
</dbReference>
<sequence length="166" mass="19267">MSEFDPQRLTVNLLSPAANIQPVIGRKYTLTHSDDTGELFLDIGYAYNLQAINQQMRDEVLGEWMYDRQSNVVLVGNAYVDNGEYGEEEAKMRFEIFQKEMPTAIKGMIYGDRVFFSTYPHFLNAPIYINYHSTYPQFKRVFFYGTPGHYLSQISQSLKNRVSFPC</sequence>
<evidence type="ECO:0000259" key="2">
    <source>
        <dbReference type="Pfam" id="PF12638"/>
    </source>
</evidence>
<dbReference type="STRING" id="930117.SAMN05216225_104528"/>
<dbReference type="PANTHER" id="PTHR31750:SF4">
    <property type="entry name" value="LP06106P"/>
    <property type="match status" value="1"/>
</dbReference>
<evidence type="ECO:0000256" key="1">
    <source>
        <dbReference type="ARBA" id="ARBA00022946"/>
    </source>
</evidence>
<dbReference type="OrthoDB" id="1684395at2"/>
<protein>
    <submittedName>
        <fullName evidence="3">Staygreen protein</fullName>
    </submittedName>
</protein>